<evidence type="ECO:0000313" key="1">
    <source>
        <dbReference type="EMBL" id="WGK70349.1"/>
    </source>
</evidence>
<keyword evidence="2" id="KW-1185">Reference proteome</keyword>
<sequence>MKVAPLSVWMVLPVFLRFRALLCRLVWLVLPVMPLSLLPAQEQDTEAWPQQIEEQREEQAREFDSLSGSYRSKELWVRDIESRMLVQDFRGALALCLEAQRDYSEEPLFRDYEASLREYLQAEQRRSAGVQGDEEELQSVYEEEEPKISLRERLVAEARLDPLLALQGGVGLHRAVTSDGMTVLNPFSQATVDFYFSSALGINLFYYDSHWDLPLEHTPGSRVSSTLYSTAFGGSLRFRNKFNDFLNSSNRSSLTFALDLGGGLYDLFPLLIDYEVKPFLLLGFGFSDRLFYHFWGIEALAGFQIDFNFSLFLDLQRDAPSIVQTGNWEVILWQSFSVLRLGLSYRGSISEYYDNEQVFFVQHQFVFLVGLEWRTAFR</sequence>
<dbReference type="RefSeq" id="WP_326928560.1">
    <property type="nucleotide sequence ID" value="NZ_CP123443.1"/>
</dbReference>
<organism evidence="1 2">
    <name type="scientific">Candidatus Haliotispira prima</name>
    <dbReference type="NCBI Taxonomy" id="3034016"/>
    <lineage>
        <taxon>Bacteria</taxon>
        <taxon>Pseudomonadati</taxon>
        <taxon>Spirochaetota</taxon>
        <taxon>Spirochaetia</taxon>
        <taxon>Spirochaetales</taxon>
        <taxon>Spirochaetaceae</taxon>
        <taxon>Candidatus Haliotispira</taxon>
    </lineage>
</organism>
<reference evidence="1 2" key="1">
    <citation type="submission" date="2023-04" db="EMBL/GenBank/DDBJ databases">
        <title>Spirochaete genome identified in red abalone sample constitutes a novel genus.</title>
        <authorList>
            <person name="Sharma S.P."/>
            <person name="Purcell C.M."/>
            <person name="Hyde J.R."/>
            <person name="Severin A.J."/>
        </authorList>
    </citation>
    <scope>NUCLEOTIDE SEQUENCE [LARGE SCALE GENOMIC DNA]</scope>
    <source>
        <strain evidence="1 2">SP-2023</strain>
    </source>
</reference>
<protein>
    <recommendedName>
        <fullName evidence="3">Outer membrane protein beta-barrel domain-containing protein</fullName>
    </recommendedName>
</protein>
<accession>A0ABY8MJY8</accession>
<proteinExistence type="predicted"/>
<name>A0ABY8MJY8_9SPIO</name>
<dbReference type="EMBL" id="CP123443">
    <property type="protein sequence ID" value="WGK70349.1"/>
    <property type="molecule type" value="Genomic_DNA"/>
</dbReference>
<dbReference type="Proteomes" id="UP001228690">
    <property type="component" value="Chromosome"/>
</dbReference>
<evidence type="ECO:0008006" key="3">
    <source>
        <dbReference type="Google" id="ProtNLM"/>
    </source>
</evidence>
<evidence type="ECO:0000313" key="2">
    <source>
        <dbReference type="Proteomes" id="UP001228690"/>
    </source>
</evidence>
<gene>
    <name evidence="1" type="ORF">P0082_05670</name>
</gene>